<dbReference type="Proteomes" id="UP000029994">
    <property type="component" value="Unassembled WGS sequence"/>
</dbReference>
<evidence type="ECO:0000259" key="9">
    <source>
        <dbReference type="Pfam" id="PF02551"/>
    </source>
</evidence>
<comment type="similarity">
    <text evidence="1">Belongs to the C/M/P thioester hydrolase family.</text>
</comment>
<dbReference type="GO" id="GO:0009062">
    <property type="term" value="P:fatty acid catabolic process"/>
    <property type="evidence" value="ECO:0007669"/>
    <property type="project" value="TreeGrafter"/>
</dbReference>
<comment type="catalytic activity">
    <reaction evidence="6">
        <text>a fatty acyl-CoA + H2O = a fatty acid + CoA + H(+)</text>
        <dbReference type="Rhea" id="RHEA:16781"/>
        <dbReference type="ChEBI" id="CHEBI:15377"/>
        <dbReference type="ChEBI" id="CHEBI:15378"/>
        <dbReference type="ChEBI" id="CHEBI:28868"/>
        <dbReference type="ChEBI" id="CHEBI:57287"/>
        <dbReference type="ChEBI" id="CHEBI:77636"/>
        <dbReference type="EC" id="3.1.2.20"/>
    </reaction>
    <physiologicalReaction direction="left-to-right" evidence="6">
        <dbReference type="Rhea" id="RHEA:16782"/>
    </physiologicalReaction>
</comment>
<dbReference type="Pfam" id="PF13622">
    <property type="entry name" value="4HBT_3"/>
    <property type="match status" value="1"/>
</dbReference>
<dbReference type="SUPFAM" id="SSF54637">
    <property type="entry name" value="Thioesterase/thiol ester dehydrase-isomerase"/>
    <property type="match status" value="2"/>
</dbReference>
<gene>
    <name evidence="11" type="ORF">EA26_05550</name>
</gene>
<protein>
    <recommendedName>
        <fullName evidence="7">Acyl-CoA thioesterase 2</fullName>
        <ecNumber evidence="5">3.1.2.20</ecNumber>
    </recommendedName>
    <alternativeName>
        <fullName evidence="8">Thioesterase II</fullName>
    </alternativeName>
</protein>
<evidence type="ECO:0000256" key="3">
    <source>
        <dbReference type="ARBA" id="ARBA00022801"/>
    </source>
</evidence>
<dbReference type="EMBL" id="JMCG01000001">
    <property type="protein sequence ID" value="KGK10791.1"/>
    <property type="molecule type" value="Genomic_DNA"/>
</dbReference>
<dbReference type="NCBIfam" id="TIGR00189">
    <property type="entry name" value="tesB"/>
    <property type="match status" value="1"/>
</dbReference>
<dbReference type="GO" id="GO:0005829">
    <property type="term" value="C:cytosol"/>
    <property type="evidence" value="ECO:0007669"/>
    <property type="project" value="TreeGrafter"/>
</dbReference>
<evidence type="ECO:0000256" key="7">
    <source>
        <dbReference type="ARBA" id="ARBA00071120"/>
    </source>
</evidence>
<dbReference type="CDD" id="cd03445">
    <property type="entry name" value="Thioesterase_II_repeat2"/>
    <property type="match status" value="1"/>
</dbReference>
<dbReference type="FunFam" id="2.40.160.210:FF:000001">
    <property type="entry name" value="Acyl-CoA thioesterase II"/>
    <property type="match status" value="1"/>
</dbReference>
<evidence type="ECO:0000313" key="12">
    <source>
        <dbReference type="Proteomes" id="UP000029994"/>
    </source>
</evidence>
<dbReference type="PANTHER" id="PTHR11066:SF34">
    <property type="entry name" value="ACYL-COENZYME A THIOESTERASE 8"/>
    <property type="match status" value="1"/>
</dbReference>
<dbReference type="PANTHER" id="PTHR11066">
    <property type="entry name" value="ACYL-COA THIOESTERASE"/>
    <property type="match status" value="1"/>
</dbReference>
<evidence type="ECO:0000256" key="6">
    <source>
        <dbReference type="ARBA" id="ARBA00050943"/>
    </source>
</evidence>
<dbReference type="CDD" id="cd03444">
    <property type="entry name" value="Thioesterase_II_repeat1"/>
    <property type="match status" value="1"/>
</dbReference>
<evidence type="ECO:0000256" key="4">
    <source>
        <dbReference type="ARBA" id="ARBA00023098"/>
    </source>
</evidence>
<dbReference type="GeneID" id="43682664"/>
<dbReference type="InterPro" id="IPR003703">
    <property type="entry name" value="Acyl_CoA_thio"/>
</dbReference>
<evidence type="ECO:0000256" key="1">
    <source>
        <dbReference type="ARBA" id="ARBA00006538"/>
    </source>
</evidence>
<dbReference type="InterPro" id="IPR029069">
    <property type="entry name" value="HotDog_dom_sf"/>
</dbReference>
<keyword evidence="3 11" id="KW-0378">Hydrolase</keyword>
<dbReference type="InterPro" id="IPR042171">
    <property type="entry name" value="Acyl-CoA_hotdog"/>
</dbReference>
<keyword evidence="4" id="KW-0443">Lipid metabolism</keyword>
<comment type="caution">
    <text evidence="11">The sequence shown here is derived from an EMBL/GenBank/DDBJ whole genome shotgun (WGS) entry which is preliminary data.</text>
</comment>
<dbReference type="Gene3D" id="2.40.160.210">
    <property type="entry name" value="Acyl-CoA thioesterase, double hotdog domain"/>
    <property type="match status" value="1"/>
</dbReference>
<evidence type="ECO:0000313" key="11">
    <source>
        <dbReference type="EMBL" id="KGK10791.1"/>
    </source>
</evidence>
<evidence type="ECO:0000256" key="5">
    <source>
        <dbReference type="ARBA" id="ARBA00038894"/>
    </source>
</evidence>
<accession>A0A099LTL2</accession>
<evidence type="ECO:0000259" key="10">
    <source>
        <dbReference type="Pfam" id="PF13622"/>
    </source>
</evidence>
<organism evidence="11 12">
    <name type="scientific">Vibrio navarrensis</name>
    <dbReference type="NCBI Taxonomy" id="29495"/>
    <lineage>
        <taxon>Bacteria</taxon>
        <taxon>Pseudomonadati</taxon>
        <taxon>Pseudomonadota</taxon>
        <taxon>Gammaproteobacteria</taxon>
        <taxon>Vibrionales</taxon>
        <taxon>Vibrionaceae</taxon>
        <taxon>Vibrio</taxon>
    </lineage>
</organism>
<dbReference type="GO" id="GO:0047617">
    <property type="term" value="F:fatty acyl-CoA hydrolase activity"/>
    <property type="evidence" value="ECO:0007669"/>
    <property type="project" value="UniProtKB-EC"/>
</dbReference>
<dbReference type="InterPro" id="IPR025652">
    <property type="entry name" value="TesB_C"/>
</dbReference>
<dbReference type="GO" id="GO:0006637">
    <property type="term" value="P:acyl-CoA metabolic process"/>
    <property type="evidence" value="ECO:0007669"/>
    <property type="project" value="InterPro"/>
</dbReference>
<sequence>MSKPLKELLSLLQLEKLEEGLFRGQSENLGLPQVYGGQVLGQALSAARYTVSEDRTVHSFHSYFLYPGDPEKAIIYDVENLRDGRSFSTRRVKAVQNGRPIFYLTASYHGDAPGFEHQNPMPDIPGPENFASETELASHIAEFLPQKLRKTFCGEKPIETRPVTVINPLKPQKAEPKQYLWIRANGDMPDSQLIHQYLLAYASDWGFLVTALHPHGVSLMTPNFQVATIDHSIWFHRPFKMDEWLLYVIESPTASNTRGLVRGEIYNQQGHLVATAVQEGVMRFTDK</sequence>
<dbReference type="eggNOG" id="COG1946">
    <property type="taxonomic scope" value="Bacteria"/>
</dbReference>
<name>A0A099LTL2_9VIBR</name>
<dbReference type="RefSeq" id="WP_039425030.1">
    <property type="nucleotide sequence ID" value="NZ_CAWPVW010000030.1"/>
</dbReference>
<evidence type="ECO:0000256" key="2">
    <source>
        <dbReference type="ARBA" id="ARBA00011881"/>
    </source>
</evidence>
<dbReference type="AlphaFoldDB" id="A0A099LTL2"/>
<dbReference type="EC" id="3.1.2.20" evidence="5"/>
<comment type="subunit">
    <text evidence="2">Homotetramer.</text>
</comment>
<evidence type="ECO:0000256" key="8">
    <source>
        <dbReference type="ARBA" id="ARBA00079653"/>
    </source>
</evidence>
<feature type="domain" description="Acyl-CoA thioesterase 2 C-terminal" evidence="9">
    <location>
        <begin position="149"/>
        <end position="281"/>
    </location>
</feature>
<dbReference type="Pfam" id="PF02551">
    <property type="entry name" value="Acyl_CoA_thio"/>
    <property type="match status" value="1"/>
</dbReference>
<dbReference type="STRING" id="29495.EA26_05550"/>
<feature type="domain" description="Acyl-CoA thioesterase-like N-terminal HotDog" evidence="10">
    <location>
        <begin position="34"/>
        <end position="108"/>
    </location>
</feature>
<proteinExistence type="inferred from homology"/>
<dbReference type="InterPro" id="IPR049449">
    <property type="entry name" value="TesB_ACOT8-like_N"/>
</dbReference>
<reference evidence="11 12" key="1">
    <citation type="submission" date="2014-04" db="EMBL/GenBank/DDBJ databases">
        <title>Genome sequencing of Vibrio navarrensis strains.</title>
        <authorList>
            <person name="Gladney L.M."/>
            <person name="Katz L.S."/>
            <person name="Marino-Ramirez L."/>
            <person name="Jordan I.K."/>
        </authorList>
    </citation>
    <scope>NUCLEOTIDE SEQUENCE [LARGE SCALE GENOMIC DNA]</scope>
    <source>
        <strain evidence="11 12">ATCC 51183</strain>
    </source>
</reference>
<keyword evidence="12" id="KW-1185">Reference proteome</keyword>